<dbReference type="Pfam" id="PF00672">
    <property type="entry name" value="HAMP"/>
    <property type="match status" value="1"/>
</dbReference>
<comment type="similarity">
    <text evidence="8">Belongs to the methyl-accepting chemotaxis (MCP) protein family.</text>
</comment>
<dbReference type="SMART" id="SM00283">
    <property type="entry name" value="MA"/>
    <property type="match status" value="1"/>
</dbReference>
<dbReference type="InterPro" id="IPR003660">
    <property type="entry name" value="HAMP_dom"/>
</dbReference>
<evidence type="ECO:0000256" key="7">
    <source>
        <dbReference type="ARBA" id="ARBA00023224"/>
    </source>
</evidence>
<evidence type="ECO:0000256" key="1">
    <source>
        <dbReference type="ARBA" id="ARBA00004651"/>
    </source>
</evidence>
<evidence type="ECO:0000256" key="8">
    <source>
        <dbReference type="ARBA" id="ARBA00029447"/>
    </source>
</evidence>
<dbReference type="Pfam" id="PF02743">
    <property type="entry name" value="dCache_1"/>
    <property type="match status" value="1"/>
</dbReference>
<accession>A0A938Y4T5</accession>
<keyword evidence="14" id="KW-1185">Reference proteome</keyword>
<dbReference type="Gene3D" id="3.30.450.20">
    <property type="entry name" value="PAS domain"/>
    <property type="match status" value="1"/>
</dbReference>
<dbReference type="PANTHER" id="PTHR32089">
    <property type="entry name" value="METHYL-ACCEPTING CHEMOTAXIS PROTEIN MCPB"/>
    <property type="match status" value="1"/>
</dbReference>
<gene>
    <name evidence="13" type="ORF">JOD01_003248</name>
</gene>
<evidence type="ECO:0000256" key="10">
    <source>
        <dbReference type="SAM" id="Phobius"/>
    </source>
</evidence>
<dbReference type="Pfam" id="PF00015">
    <property type="entry name" value="MCPsignal"/>
    <property type="match status" value="1"/>
</dbReference>
<keyword evidence="7 9" id="KW-0807">Transducer</keyword>
<evidence type="ECO:0000256" key="6">
    <source>
        <dbReference type="ARBA" id="ARBA00023136"/>
    </source>
</evidence>
<dbReference type="EMBL" id="JAFBEB010000013">
    <property type="protein sequence ID" value="MBM7591597.1"/>
    <property type="molecule type" value="Genomic_DNA"/>
</dbReference>
<evidence type="ECO:0000256" key="5">
    <source>
        <dbReference type="ARBA" id="ARBA00022989"/>
    </source>
</evidence>
<proteinExistence type="inferred from homology"/>
<dbReference type="SUPFAM" id="SSF58104">
    <property type="entry name" value="Methyl-accepting chemotaxis protein (MCP) signaling domain"/>
    <property type="match status" value="1"/>
</dbReference>
<name>A0A938Y4T5_9BACL</name>
<evidence type="ECO:0000256" key="3">
    <source>
        <dbReference type="ARBA" id="ARBA00022500"/>
    </source>
</evidence>
<keyword evidence="2" id="KW-1003">Cell membrane</keyword>
<organism evidence="13 14">
    <name type="scientific">Brevibacillus fulvus</name>
    <dbReference type="NCBI Taxonomy" id="1125967"/>
    <lineage>
        <taxon>Bacteria</taxon>
        <taxon>Bacillati</taxon>
        <taxon>Bacillota</taxon>
        <taxon>Bacilli</taxon>
        <taxon>Bacillales</taxon>
        <taxon>Paenibacillaceae</taxon>
        <taxon>Brevibacillus</taxon>
    </lineage>
</organism>
<evidence type="ECO:0000313" key="13">
    <source>
        <dbReference type="EMBL" id="MBM7591597.1"/>
    </source>
</evidence>
<dbReference type="InterPro" id="IPR004089">
    <property type="entry name" value="MCPsignal_dom"/>
</dbReference>
<comment type="caution">
    <text evidence="13">The sequence shown here is derived from an EMBL/GenBank/DDBJ whole genome shotgun (WGS) entry which is preliminary data.</text>
</comment>
<dbReference type="InterPro" id="IPR033479">
    <property type="entry name" value="dCache_1"/>
</dbReference>
<keyword evidence="6 10" id="KW-0472">Membrane</keyword>
<dbReference type="GO" id="GO:0006935">
    <property type="term" value="P:chemotaxis"/>
    <property type="evidence" value="ECO:0007669"/>
    <property type="project" value="UniProtKB-KW"/>
</dbReference>
<keyword evidence="5 10" id="KW-1133">Transmembrane helix</keyword>
<evidence type="ECO:0000256" key="4">
    <source>
        <dbReference type="ARBA" id="ARBA00022692"/>
    </source>
</evidence>
<dbReference type="AlphaFoldDB" id="A0A938Y4T5"/>
<dbReference type="PROSITE" id="PS50885">
    <property type="entry name" value="HAMP"/>
    <property type="match status" value="1"/>
</dbReference>
<reference evidence="13" key="1">
    <citation type="submission" date="2021-01" db="EMBL/GenBank/DDBJ databases">
        <title>Genomic Encyclopedia of Type Strains, Phase IV (KMG-IV): sequencing the most valuable type-strain genomes for metagenomic binning, comparative biology and taxonomic classification.</title>
        <authorList>
            <person name="Goeker M."/>
        </authorList>
    </citation>
    <scope>NUCLEOTIDE SEQUENCE</scope>
    <source>
        <strain evidence="13">DSM 25523</strain>
    </source>
</reference>
<evidence type="ECO:0000256" key="2">
    <source>
        <dbReference type="ARBA" id="ARBA00022475"/>
    </source>
</evidence>
<feature type="domain" description="HAMP" evidence="12">
    <location>
        <begin position="312"/>
        <end position="364"/>
    </location>
</feature>
<evidence type="ECO:0000313" key="14">
    <source>
        <dbReference type="Proteomes" id="UP000717624"/>
    </source>
</evidence>
<comment type="subcellular location">
    <subcellularLocation>
        <location evidence="1">Cell membrane</location>
        <topology evidence="1">Multi-pass membrane protein</topology>
    </subcellularLocation>
</comment>
<dbReference type="PROSITE" id="PS50111">
    <property type="entry name" value="CHEMOTAXIS_TRANSDUC_2"/>
    <property type="match status" value="1"/>
</dbReference>
<keyword evidence="4 10" id="KW-0812">Transmembrane</keyword>
<dbReference type="GO" id="GO:0007165">
    <property type="term" value="P:signal transduction"/>
    <property type="evidence" value="ECO:0007669"/>
    <property type="project" value="UniProtKB-KW"/>
</dbReference>
<feature type="transmembrane region" description="Helical" evidence="10">
    <location>
        <begin position="291"/>
        <end position="311"/>
    </location>
</feature>
<sequence length="669" mass="73684">MRGKIKLLTSRTQKHRSIMHKLFAGICFIVLIIMSSSAVSIGHQAQLVLSQNAKEQLVTAAESSVKEVRLRVQSIISSLETFAAVYKTNSVSNSDVFDAFEEMASKNKDISELQIASTSGKFFSFPGSPTDDSYDPRQTDWYKGAIAQKGVFISDVFRYSETEFPKVAISLPINDASGQVAQVLVAFVSIPSLSEFVEQMRIGATGYVCIVDQSGRVVAHPDKKFALQRPAYENRNLIKELLANKTGFSHTTLQGNAILAAYVYDPVLRWGVIVSQNEAEVQTEVDRLQHIILLVFIIGLIVLAAVLYFFVRAITRPLKEVQQKLERFSEGDLSQAISVKTNDEMKILADSFNRMSGKLREIIRDISQVSLDVKAIAAKVAEESQHSWQSQIQISAVIATWVSEMEKQKEEIEQIGRTTEQITDEIAIIHSHIAEAGGDHEQVLRQSSQVNMAFTELTNSMAEISQDMKASQMAIGDLHLSIIEAGGILSSILEISKKTKLLSLNARIEASRAGHLGLGFGVVADEIRNLSEQTEAAAQQIERVLMLIQNNMNIVADRMTQTEKATVAGGEILSLTTSQFRQIVQTSEGLYHRFQQIQQLSSAIHKQSHLIENGVGLLAASHQTIIAGSQEAAASAEESAAIAQQFTEDADQLTQLVDGLQSEIAYFRP</sequence>
<evidence type="ECO:0000259" key="12">
    <source>
        <dbReference type="PROSITE" id="PS50885"/>
    </source>
</evidence>
<evidence type="ECO:0000259" key="11">
    <source>
        <dbReference type="PROSITE" id="PS50111"/>
    </source>
</evidence>
<dbReference type="GO" id="GO:0005886">
    <property type="term" value="C:plasma membrane"/>
    <property type="evidence" value="ECO:0007669"/>
    <property type="project" value="UniProtKB-SubCell"/>
</dbReference>
<keyword evidence="3" id="KW-0145">Chemotaxis</keyword>
<dbReference type="RefSeq" id="WP_204519297.1">
    <property type="nucleotide sequence ID" value="NZ_BAABIN010000037.1"/>
</dbReference>
<dbReference type="Gene3D" id="1.10.287.950">
    <property type="entry name" value="Methyl-accepting chemotaxis protein"/>
    <property type="match status" value="1"/>
</dbReference>
<dbReference type="CDD" id="cd06225">
    <property type="entry name" value="HAMP"/>
    <property type="match status" value="1"/>
</dbReference>
<dbReference type="SMART" id="SM00304">
    <property type="entry name" value="HAMP"/>
    <property type="match status" value="1"/>
</dbReference>
<dbReference type="Proteomes" id="UP000717624">
    <property type="component" value="Unassembled WGS sequence"/>
</dbReference>
<dbReference type="CDD" id="cd18773">
    <property type="entry name" value="PDC1_HK_sensor"/>
    <property type="match status" value="1"/>
</dbReference>
<dbReference type="PANTHER" id="PTHR32089:SF112">
    <property type="entry name" value="LYSOZYME-LIKE PROTEIN-RELATED"/>
    <property type="match status" value="1"/>
</dbReference>
<evidence type="ECO:0000256" key="9">
    <source>
        <dbReference type="PROSITE-ProRule" id="PRU00284"/>
    </source>
</evidence>
<feature type="domain" description="Methyl-accepting transducer" evidence="11">
    <location>
        <begin position="383"/>
        <end position="613"/>
    </location>
</feature>
<dbReference type="Gene3D" id="6.10.340.10">
    <property type="match status" value="1"/>
</dbReference>
<dbReference type="CDD" id="cd12912">
    <property type="entry name" value="PDC2_MCP_like"/>
    <property type="match status" value="1"/>
</dbReference>
<protein>
    <submittedName>
        <fullName evidence="13">Methyl-accepting chemotaxis protein</fullName>
    </submittedName>
</protein>